<reference evidence="1" key="1">
    <citation type="submission" date="2014-09" db="EMBL/GenBank/DDBJ databases">
        <authorList>
            <person name="Magalhaes I.L.F."/>
            <person name="Oliveira U."/>
            <person name="Santos F.R."/>
            <person name="Vidigal T.H.D.A."/>
            <person name="Brescovit A.D."/>
            <person name="Santos A.J."/>
        </authorList>
    </citation>
    <scope>NUCLEOTIDE SEQUENCE</scope>
    <source>
        <tissue evidence="1">Shoot tissue taken approximately 20 cm above the soil surface</tissue>
    </source>
</reference>
<dbReference type="AlphaFoldDB" id="A0A0A9GKG0"/>
<name>A0A0A9GKG0_ARUDO</name>
<accession>A0A0A9GKG0</accession>
<proteinExistence type="predicted"/>
<organism evidence="1">
    <name type="scientific">Arundo donax</name>
    <name type="common">Giant reed</name>
    <name type="synonym">Donax arundinaceus</name>
    <dbReference type="NCBI Taxonomy" id="35708"/>
    <lineage>
        <taxon>Eukaryota</taxon>
        <taxon>Viridiplantae</taxon>
        <taxon>Streptophyta</taxon>
        <taxon>Embryophyta</taxon>
        <taxon>Tracheophyta</taxon>
        <taxon>Spermatophyta</taxon>
        <taxon>Magnoliopsida</taxon>
        <taxon>Liliopsida</taxon>
        <taxon>Poales</taxon>
        <taxon>Poaceae</taxon>
        <taxon>PACMAD clade</taxon>
        <taxon>Arundinoideae</taxon>
        <taxon>Arundineae</taxon>
        <taxon>Arundo</taxon>
    </lineage>
</organism>
<evidence type="ECO:0000313" key="1">
    <source>
        <dbReference type="EMBL" id="JAE23031.1"/>
    </source>
</evidence>
<protein>
    <submittedName>
        <fullName evidence="1">Uncharacterized protein</fullName>
    </submittedName>
</protein>
<reference evidence="1" key="2">
    <citation type="journal article" date="2015" name="Data Brief">
        <title>Shoot transcriptome of the giant reed, Arundo donax.</title>
        <authorList>
            <person name="Barrero R.A."/>
            <person name="Guerrero F.D."/>
            <person name="Moolhuijzen P."/>
            <person name="Goolsby J.A."/>
            <person name="Tidwell J."/>
            <person name="Bellgard S.E."/>
            <person name="Bellgard M.I."/>
        </authorList>
    </citation>
    <scope>NUCLEOTIDE SEQUENCE</scope>
    <source>
        <tissue evidence="1">Shoot tissue taken approximately 20 cm above the soil surface</tissue>
    </source>
</reference>
<dbReference type="EMBL" id="GBRH01174865">
    <property type="protein sequence ID" value="JAE23031.1"/>
    <property type="molecule type" value="Transcribed_RNA"/>
</dbReference>
<sequence length="89" mass="10701">MYRRFWRPTLYVLKPFYTMLDKLLFNWCYTNSITYVIIPDPIFFCVTTHPSQHAHLGYTQPLDISPFSWPTLCAIQHCRSNRRLIEPAF</sequence>